<evidence type="ECO:0000256" key="2">
    <source>
        <dbReference type="ARBA" id="ARBA00022679"/>
    </source>
</evidence>
<dbReference type="AlphaFoldDB" id="A0A3N0IWM9"/>
<dbReference type="Proteomes" id="UP000270112">
    <property type="component" value="Unassembled WGS sequence"/>
</dbReference>
<evidence type="ECO:0000313" key="5">
    <source>
        <dbReference type="Proteomes" id="UP000253817"/>
    </source>
</evidence>
<dbReference type="Gene3D" id="2.160.10.10">
    <property type="entry name" value="Hexapeptide repeat proteins"/>
    <property type="match status" value="1"/>
</dbReference>
<evidence type="ECO:0000313" key="6">
    <source>
        <dbReference type="Proteomes" id="UP000270112"/>
    </source>
</evidence>
<dbReference type="OrthoDB" id="2643438at2"/>
<comment type="caution">
    <text evidence="4">The sequence shown here is derived from an EMBL/GenBank/DDBJ whole genome shotgun (WGS) entry which is preliminary data.</text>
</comment>
<dbReference type="SUPFAM" id="SSF51161">
    <property type="entry name" value="Trimeric LpxA-like enzymes"/>
    <property type="match status" value="1"/>
</dbReference>
<dbReference type="PANTHER" id="PTHR23416">
    <property type="entry name" value="SIALIC ACID SYNTHASE-RELATED"/>
    <property type="match status" value="1"/>
</dbReference>
<accession>A0A3N0IWM9</accession>
<dbReference type="EMBL" id="PPTT01000039">
    <property type="protein sequence ID" value="RDB65404.1"/>
    <property type="molecule type" value="Genomic_DNA"/>
</dbReference>
<proteinExistence type="inferred from homology"/>
<comment type="similarity">
    <text evidence="1">Belongs to the transferase hexapeptide repeat family.</text>
</comment>
<dbReference type="InterPro" id="IPR011004">
    <property type="entry name" value="Trimer_LpxA-like_sf"/>
</dbReference>
<dbReference type="GO" id="GO:0005829">
    <property type="term" value="C:cytosol"/>
    <property type="evidence" value="ECO:0007669"/>
    <property type="project" value="TreeGrafter"/>
</dbReference>
<reference evidence="3 5" key="1">
    <citation type="journal article" date="2018" name="Elife">
        <title>Discovery and characterization of a prevalent human gut bacterial enzyme sufficient for the inactivation of a family of plant toxins.</title>
        <authorList>
            <person name="Koppel N."/>
            <person name="Bisanz J.E."/>
            <person name="Pandelia M.E."/>
            <person name="Turnbaugh P.J."/>
            <person name="Balskus E.P."/>
        </authorList>
    </citation>
    <scope>NUCLEOTIDE SEQUENCE [LARGE SCALE GENOMIC DNA]</scope>
    <source>
        <strain evidence="3 5">DSM 16107</strain>
    </source>
</reference>
<evidence type="ECO:0000313" key="3">
    <source>
        <dbReference type="EMBL" id="RDB65404.1"/>
    </source>
</evidence>
<keyword evidence="5" id="KW-1185">Reference proteome</keyword>
<dbReference type="Pfam" id="PF00132">
    <property type="entry name" value="Hexapep"/>
    <property type="match status" value="1"/>
</dbReference>
<dbReference type="GO" id="GO:0008374">
    <property type="term" value="F:O-acyltransferase activity"/>
    <property type="evidence" value="ECO:0007669"/>
    <property type="project" value="TreeGrafter"/>
</dbReference>
<sequence>MPSLKRSLASCGTKVSIGRGSDFKGNKNIHIGDACSIGVNAIIWTTRAEVIVGNYFMTGPNITIITGDHRTDILDRPMIAIGDNEKLPENDADVVIEDDVWVGANAIILKGVHIAKGCVVAAGAVVTNDIYPTYSIWGGCPARQIGSRINK</sequence>
<name>A0A3N0IWM9_9ACTN</name>
<dbReference type="Proteomes" id="UP000253817">
    <property type="component" value="Unassembled WGS sequence"/>
</dbReference>
<dbReference type="CDD" id="cd04647">
    <property type="entry name" value="LbH_MAT_like"/>
    <property type="match status" value="1"/>
</dbReference>
<gene>
    <name evidence="3" type="ORF">C1876_15905</name>
    <name evidence="4" type="ORF">DMP09_09880</name>
</gene>
<evidence type="ECO:0000256" key="1">
    <source>
        <dbReference type="ARBA" id="ARBA00007274"/>
    </source>
</evidence>
<reference evidence="6" key="2">
    <citation type="submission" date="2018-05" db="EMBL/GenBank/DDBJ databases">
        <title>Genome Sequencing of selected type strains of the family Eggerthellaceae.</title>
        <authorList>
            <person name="Danylec N."/>
            <person name="Stoll D.A."/>
            <person name="Doetsch A."/>
            <person name="Huch M."/>
        </authorList>
    </citation>
    <scope>NUCLEOTIDE SEQUENCE [LARGE SCALE GENOMIC DNA]</scope>
    <source>
        <strain evidence="6">DSM 16107</strain>
    </source>
</reference>
<evidence type="ECO:0000313" key="4">
    <source>
        <dbReference type="EMBL" id="RNM41399.1"/>
    </source>
</evidence>
<dbReference type="InterPro" id="IPR051159">
    <property type="entry name" value="Hexapeptide_acetyltransf"/>
</dbReference>
<keyword evidence="2 4" id="KW-0808">Transferase</keyword>
<reference evidence="4" key="3">
    <citation type="journal article" date="2019" name="Microbiol. Resour. Announc.">
        <title>Draft Genome Sequences of Type Strains of Gordonibacter faecihominis, Paraeggerthella hongkongensis, Parvibacter caecicola,Slackia equolifaciens, Slackia faecicanis, and Slackia isoflavoniconvertens.</title>
        <authorList>
            <person name="Danylec N."/>
            <person name="Stoll D.A."/>
            <person name="Dotsch A."/>
            <person name="Huch M."/>
        </authorList>
    </citation>
    <scope>NUCLEOTIDE SEQUENCE</scope>
    <source>
        <strain evidence="4">DSM 16107</strain>
    </source>
</reference>
<dbReference type="EMBL" id="QICC01000038">
    <property type="protein sequence ID" value="RNM41399.1"/>
    <property type="molecule type" value="Genomic_DNA"/>
</dbReference>
<dbReference type="InterPro" id="IPR001451">
    <property type="entry name" value="Hexapep"/>
</dbReference>
<protein>
    <submittedName>
        <fullName evidence="4">Acetyltransferase</fullName>
    </submittedName>
</protein>
<dbReference type="PANTHER" id="PTHR23416:SF23">
    <property type="entry name" value="ACETYLTRANSFERASE C18B11.09C-RELATED"/>
    <property type="match status" value="1"/>
</dbReference>
<organism evidence="4 6">
    <name type="scientific">Eggerthella sinensis</name>
    <dbReference type="NCBI Taxonomy" id="242230"/>
    <lineage>
        <taxon>Bacteria</taxon>
        <taxon>Bacillati</taxon>
        <taxon>Actinomycetota</taxon>
        <taxon>Coriobacteriia</taxon>
        <taxon>Eggerthellales</taxon>
        <taxon>Eggerthellaceae</taxon>
        <taxon>Eggerthella</taxon>
    </lineage>
</organism>